<dbReference type="EMBL" id="LAYC01000002">
    <property type="protein sequence ID" value="KYK58539.1"/>
    <property type="molecule type" value="Genomic_DNA"/>
</dbReference>
<feature type="chain" id="PRO_5007580812" description="Peptidase M43 pregnancy-associated plasma-A domain-containing protein" evidence="10">
    <location>
        <begin position="21"/>
        <end position="366"/>
    </location>
</feature>
<evidence type="ECO:0000256" key="3">
    <source>
        <dbReference type="ARBA" id="ARBA00022670"/>
    </source>
</evidence>
<keyword evidence="3" id="KW-0645">Protease</keyword>
<comment type="similarity">
    <text evidence="2">Belongs to the peptidase M43B family.</text>
</comment>
<dbReference type="InParanoid" id="A0A151GN55"/>
<evidence type="ECO:0000256" key="10">
    <source>
        <dbReference type="SAM" id="SignalP"/>
    </source>
</evidence>
<comment type="function">
    <text evidence="1">Secreted metalloproteinase that allows assimilation of proteinaceous substrates.</text>
</comment>
<comment type="caution">
    <text evidence="12">The sequence shown here is derived from an EMBL/GenBank/DDBJ whole genome shotgun (WGS) entry which is preliminary data.</text>
</comment>
<keyword evidence="8" id="KW-0482">Metalloprotease</keyword>
<keyword evidence="4" id="KW-0479">Metal-binding</keyword>
<evidence type="ECO:0000256" key="5">
    <source>
        <dbReference type="ARBA" id="ARBA00022729"/>
    </source>
</evidence>
<organism evidence="12 13">
    <name type="scientific">Drechmeria coniospora</name>
    <name type="common">Nematophagous fungus</name>
    <name type="synonym">Meria coniospora</name>
    <dbReference type="NCBI Taxonomy" id="98403"/>
    <lineage>
        <taxon>Eukaryota</taxon>
        <taxon>Fungi</taxon>
        <taxon>Dikarya</taxon>
        <taxon>Ascomycota</taxon>
        <taxon>Pezizomycotina</taxon>
        <taxon>Sordariomycetes</taxon>
        <taxon>Hypocreomycetidae</taxon>
        <taxon>Hypocreales</taxon>
        <taxon>Ophiocordycipitaceae</taxon>
        <taxon>Drechmeria</taxon>
    </lineage>
</organism>
<keyword evidence="7" id="KW-0862">Zinc</keyword>
<dbReference type="GO" id="GO:0046872">
    <property type="term" value="F:metal ion binding"/>
    <property type="evidence" value="ECO:0007669"/>
    <property type="project" value="UniProtKB-KW"/>
</dbReference>
<name>A0A151GN55_DRECN</name>
<evidence type="ECO:0000256" key="1">
    <source>
        <dbReference type="ARBA" id="ARBA00003174"/>
    </source>
</evidence>
<feature type="signal peptide" evidence="10">
    <location>
        <begin position="1"/>
        <end position="20"/>
    </location>
</feature>
<gene>
    <name evidence="12" type="ORF">DCS_05556</name>
</gene>
<dbReference type="SUPFAM" id="SSF55486">
    <property type="entry name" value="Metalloproteases ('zincins'), catalytic domain"/>
    <property type="match status" value="1"/>
</dbReference>
<dbReference type="Pfam" id="PF05572">
    <property type="entry name" value="Peptidase_M43"/>
    <property type="match status" value="1"/>
</dbReference>
<protein>
    <recommendedName>
        <fullName evidence="11">Peptidase M43 pregnancy-associated plasma-A domain-containing protein</fullName>
    </recommendedName>
</protein>
<evidence type="ECO:0000313" key="12">
    <source>
        <dbReference type="EMBL" id="KYK58539.1"/>
    </source>
</evidence>
<evidence type="ECO:0000259" key="11">
    <source>
        <dbReference type="Pfam" id="PF05572"/>
    </source>
</evidence>
<reference evidence="12 13" key="1">
    <citation type="journal article" date="2016" name="Sci. Rep.">
        <title>Insights into Adaptations to a Near-Obligate Nematode Endoparasitic Lifestyle from the Finished Genome of Drechmeria coniospora.</title>
        <authorList>
            <person name="Zhang L."/>
            <person name="Zhou Z."/>
            <person name="Guo Q."/>
            <person name="Fokkens L."/>
            <person name="Miskei M."/>
            <person name="Pocsi I."/>
            <person name="Zhang W."/>
            <person name="Chen M."/>
            <person name="Wang L."/>
            <person name="Sun Y."/>
            <person name="Donzelli B.G."/>
            <person name="Gibson D.M."/>
            <person name="Nelson D.R."/>
            <person name="Luo J.G."/>
            <person name="Rep M."/>
            <person name="Liu H."/>
            <person name="Yang S."/>
            <person name="Wang J."/>
            <person name="Krasnoff S.B."/>
            <person name="Xu Y."/>
            <person name="Molnar I."/>
            <person name="Lin M."/>
        </authorList>
    </citation>
    <scope>NUCLEOTIDE SEQUENCE [LARGE SCALE GENOMIC DNA]</scope>
    <source>
        <strain evidence="12 13">ARSEF 6962</strain>
    </source>
</reference>
<evidence type="ECO:0000313" key="13">
    <source>
        <dbReference type="Proteomes" id="UP000076580"/>
    </source>
</evidence>
<evidence type="ECO:0000256" key="8">
    <source>
        <dbReference type="ARBA" id="ARBA00023049"/>
    </source>
</evidence>
<dbReference type="AlphaFoldDB" id="A0A151GN55"/>
<keyword evidence="6" id="KW-0378">Hydrolase</keyword>
<dbReference type="InterPro" id="IPR008754">
    <property type="entry name" value="Peptidase_M43"/>
</dbReference>
<feature type="domain" description="Peptidase M43 pregnancy-associated plasma-A" evidence="11">
    <location>
        <begin position="210"/>
        <end position="297"/>
    </location>
</feature>
<dbReference type="PANTHER" id="PTHR47466">
    <property type="match status" value="1"/>
</dbReference>
<sequence>MSIVATLVAGLLLTAVPTAAVAIGDADFSLIGDAAVGSVRHHDDVDMLPCYVEEPCPELVRFHEAMAANEHLARRSLSNSTVDGQDEGGLVSIDVYLNIIAPSADDVRPTEEHILKMAGWLQDFFRPFGFLFVPRPVRTIFNRRWGKGWSKTEMISELHQGDEQALNLIFINTIGRFDPGWSRMGECSYPNLELGKPDFYKRDACLLNYFEGNFKTLVHEVGHWFGLFHPYHGSDCAGENDLVADTPASQNSTTGCPQKLDTCPHLPGLDPVGNFMDVTPVTCGMDHTPGQRQRLRDLWQMFRSRKDCQWFGTAPFCDGTCPDGWRAHHGDPSGDGDKCLTGHKTYCCPLVRSLLPLAPEHLSRPA</sequence>
<evidence type="ECO:0000256" key="9">
    <source>
        <dbReference type="ARBA" id="ARBA00023157"/>
    </source>
</evidence>
<dbReference type="GO" id="GO:0006508">
    <property type="term" value="P:proteolysis"/>
    <property type="evidence" value="ECO:0007669"/>
    <property type="project" value="UniProtKB-KW"/>
</dbReference>
<dbReference type="GeneID" id="63718199"/>
<evidence type="ECO:0000256" key="2">
    <source>
        <dbReference type="ARBA" id="ARBA00008721"/>
    </source>
</evidence>
<dbReference type="Gene3D" id="3.40.390.10">
    <property type="entry name" value="Collagenase (Catalytic Domain)"/>
    <property type="match status" value="1"/>
</dbReference>
<evidence type="ECO:0000256" key="6">
    <source>
        <dbReference type="ARBA" id="ARBA00022801"/>
    </source>
</evidence>
<dbReference type="Proteomes" id="UP000076580">
    <property type="component" value="Chromosome 02"/>
</dbReference>
<keyword evidence="5 10" id="KW-0732">Signal</keyword>
<dbReference type="GO" id="GO:0008237">
    <property type="term" value="F:metallopeptidase activity"/>
    <property type="evidence" value="ECO:0007669"/>
    <property type="project" value="UniProtKB-KW"/>
</dbReference>
<keyword evidence="13" id="KW-1185">Reference proteome</keyword>
<dbReference type="InterPro" id="IPR024079">
    <property type="entry name" value="MetalloPept_cat_dom_sf"/>
</dbReference>
<keyword evidence="9" id="KW-1015">Disulfide bond</keyword>
<proteinExistence type="inferred from homology"/>
<dbReference type="RefSeq" id="XP_040657891.1">
    <property type="nucleotide sequence ID" value="XM_040802858.1"/>
</dbReference>
<evidence type="ECO:0000256" key="4">
    <source>
        <dbReference type="ARBA" id="ARBA00022723"/>
    </source>
</evidence>
<accession>A0A151GN55</accession>
<evidence type="ECO:0000256" key="7">
    <source>
        <dbReference type="ARBA" id="ARBA00022833"/>
    </source>
</evidence>
<dbReference type="PANTHER" id="PTHR47466:SF1">
    <property type="entry name" value="METALLOPROTEASE MEP1 (AFU_ORTHOLOGUE AFUA_1G07730)-RELATED"/>
    <property type="match status" value="1"/>
</dbReference>